<dbReference type="SUPFAM" id="SSF50685">
    <property type="entry name" value="Barwin-like endoglucanases"/>
    <property type="match status" value="1"/>
</dbReference>
<feature type="signal peptide" evidence="6">
    <location>
        <begin position="1"/>
        <end position="21"/>
    </location>
</feature>
<organism evidence="8 9">
    <name type="scientific">Lichenifustis flavocetrariae</name>
    <dbReference type="NCBI Taxonomy" id="2949735"/>
    <lineage>
        <taxon>Bacteria</taxon>
        <taxon>Pseudomonadati</taxon>
        <taxon>Pseudomonadota</taxon>
        <taxon>Alphaproteobacteria</taxon>
        <taxon>Hyphomicrobiales</taxon>
        <taxon>Lichenihabitantaceae</taxon>
        <taxon>Lichenifustis</taxon>
    </lineage>
</organism>
<dbReference type="PANTHER" id="PTHR34183">
    <property type="entry name" value="ENDOLYTIC PEPTIDOGLYCAN TRANSGLYCOSYLASE RLPA"/>
    <property type="match status" value="1"/>
</dbReference>
<keyword evidence="3" id="KW-1003">Cell membrane</keyword>
<comment type="similarity">
    <text evidence="3 4">Belongs to the RlpA family.</text>
</comment>
<evidence type="ECO:0000256" key="1">
    <source>
        <dbReference type="ARBA" id="ARBA00023239"/>
    </source>
</evidence>
<dbReference type="InterPro" id="IPR009009">
    <property type="entry name" value="RlpA-like_DPBB"/>
</dbReference>
<evidence type="ECO:0000256" key="2">
    <source>
        <dbReference type="ARBA" id="ARBA00023316"/>
    </source>
</evidence>
<dbReference type="GO" id="GO:0008932">
    <property type="term" value="F:lytic endotransglycosylase activity"/>
    <property type="evidence" value="ECO:0007669"/>
    <property type="project" value="UniProtKB-UniRule"/>
</dbReference>
<keyword evidence="3" id="KW-0564">Palmitate</keyword>
<reference evidence="8" key="1">
    <citation type="submission" date="2022-05" db="EMBL/GenBank/DDBJ databases">
        <authorList>
            <person name="Pankratov T."/>
        </authorList>
    </citation>
    <scope>NUCLEOTIDE SEQUENCE</scope>
    <source>
        <strain evidence="8">BP6-180914</strain>
    </source>
</reference>
<dbReference type="PROSITE" id="PS51257">
    <property type="entry name" value="PROKAR_LIPOPROTEIN"/>
    <property type="match status" value="1"/>
</dbReference>
<comment type="caution">
    <text evidence="8">The sequence shown here is derived from an EMBL/GenBank/DDBJ whole genome shotgun (WGS) entry which is preliminary data.</text>
</comment>
<dbReference type="InterPro" id="IPR034718">
    <property type="entry name" value="RlpA"/>
</dbReference>
<keyword evidence="6" id="KW-0732">Signal</keyword>
<evidence type="ECO:0000256" key="5">
    <source>
        <dbReference type="SAM" id="MobiDB-lite"/>
    </source>
</evidence>
<keyword evidence="2 3" id="KW-0961">Cell wall biogenesis/degradation</keyword>
<evidence type="ECO:0000313" key="9">
    <source>
        <dbReference type="Proteomes" id="UP001165667"/>
    </source>
</evidence>
<dbReference type="PANTHER" id="PTHR34183:SF1">
    <property type="entry name" value="ENDOLYTIC PEPTIDOGLYCAN TRANSGLYCOSYLASE RLPA"/>
    <property type="match status" value="1"/>
</dbReference>
<dbReference type="AlphaFoldDB" id="A0AA42CHT4"/>
<dbReference type="Gene3D" id="2.40.40.10">
    <property type="entry name" value="RlpA-like domain"/>
    <property type="match status" value="1"/>
</dbReference>
<dbReference type="EMBL" id="JAMOIM010000003">
    <property type="protein sequence ID" value="MCW6507609.1"/>
    <property type="molecule type" value="Genomic_DNA"/>
</dbReference>
<accession>A0AA42CHT4</accession>
<dbReference type="InterPro" id="IPR036908">
    <property type="entry name" value="RlpA-like_sf"/>
</dbReference>
<dbReference type="Pfam" id="PF03330">
    <property type="entry name" value="DPBB_1"/>
    <property type="match status" value="1"/>
</dbReference>
<protein>
    <recommendedName>
        <fullName evidence="3">Endolytic peptidoglycan transglycosylase RlpA</fullName>
        <ecNumber evidence="3">4.2.2.-</ecNumber>
    </recommendedName>
</protein>
<proteinExistence type="inferred from homology"/>
<feature type="domain" description="RlpA-like protein double-psi beta-barrel" evidence="7">
    <location>
        <begin position="90"/>
        <end position="178"/>
    </location>
</feature>
<dbReference type="NCBIfam" id="TIGR00413">
    <property type="entry name" value="rlpA"/>
    <property type="match status" value="1"/>
</dbReference>
<dbReference type="GO" id="GO:0005886">
    <property type="term" value="C:plasma membrane"/>
    <property type="evidence" value="ECO:0007669"/>
    <property type="project" value="UniProtKB-SubCell"/>
</dbReference>
<comment type="function">
    <text evidence="3">Lytic transglycosylase with a strong preference for naked glycan strands that lack stem peptides.</text>
</comment>
<dbReference type="Proteomes" id="UP001165667">
    <property type="component" value="Unassembled WGS sequence"/>
</dbReference>
<evidence type="ECO:0000259" key="7">
    <source>
        <dbReference type="Pfam" id="PF03330"/>
    </source>
</evidence>
<evidence type="ECO:0000256" key="4">
    <source>
        <dbReference type="RuleBase" id="RU003495"/>
    </source>
</evidence>
<gene>
    <name evidence="3" type="primary">rlpA</name>
    <name evidence="8" type="ORF">M8523_06190</name>
</gene>
<name>A0AA42CHT4_9HYPH</name>
<dbReference type="HAMAP" id="MF_02071">
    <property type="entry name" value="RlpA"/>
    <property type="match status" value="1"/>
</dbReference>
<dbReference type="EC" id="4.2.2.-" evidence="3"/>
<evidence type="ECO:0000313" key="8">
    <source>
        <dbReference type="EMBL" id="MCW6507609.1"/>
    </source>
</evidence>
<evidence type="ECO:0000256" key="6">
    <source>
        <dbReference type="SAM" id="SignalP"/>
    </source>
</evidence>
<feature type="compositionally biased region" description="Pro residues" evidence="5">
    <location>
        <begin position="225"/>
        <end position="234"/>
    </location>
</feature>
<comment type="subcellular location">
    <subcellularLocation>
        <location evidence="3">Cell membrane</location>
        <topology evidence="3">Lipid-anchor</topology>
    </subcellularLocation>
</comment>
<dbReference type="RefSeq" id="WP_282584208.1">
    <property type="nucleotide sequence ID" value="NZ_JAMOIM010000003.1"/>
</dbReference>
<feature type="region of interest" description="Disordered" evidence="5">
    <location>
        <begin position="219"/>
        <end position="251"/>
    </location>
</feature>
<dbReference type="InterPro" id="IPR012997">
    <property type="entry name" value="RplA"/>
</dbReference>
<keyword evidence="3" id="KW-0472">Membrane</keyword>
<dbReference type="GO" id="GO:0000270">
    <property type="term" value="P:peptidoglycan metabolic process"/>
    <property type="evidence" value="ECO:0007669"/>
    <property type="project" value="UniProtKB-UniRule"/>
</dbReference>
<evidence type="ECO:0000256" key="3">
    <source>
        <dbReference type="HAMAP-Rule" id="MF_02071"/>
    </source>
</evidence>
<sequence>MARLSRCLGLLTIFGCSVFLAGCATQPVARVSRLGGRVWDPKLGVWSSPQVVADGDPVPRGGGGYLTGRPYVIGGRTYVPSQNATGYAAIGTASWYGDAFHGRRTANGEVFDKRSISAAHPTLPLPCYVRVTNMKNGRSMIVRVNDRGPYHGGRVMDVSQRVAEALAFRGEGTARVKVEYVGRAPLSGSDDEVLMASLRNDGVPAQLNGMPANPVMVADASDDPQPSPVAPAPQPAALRPTEPETRAEEDVTPTIAPVRTGAVPVPPARPFSLSEPAFPASVQKRSRRRVAEQPTLVLPPVPGRASPLIRRASVPISRRQALLDTGQSGRE</sequence>
<dbReference type="CDD" id="cd22268">
    <property type="entry name" value="DPBB_RlpA-like"/>
    <property type="match status" value="1"/>
</dbReference>
<dbReference type="GO" id="GO:0071555">
    <property type="term" value="P:cell wall organization"/>
    <property type="evidence" value="ECO:0007669"/>
    <property type="project" value="UniProtKB-KW"/>
</dbReference>
<feature type="chain" id="PRO_5041222246" description="Endolytic peptidoglycan transglycosylase RlpA" evidence="6">
    <location>
        <begin position="22"/>
        <end position="331"/>
    </location>
</feature>
<feature type="region of interest" description="Disordered" evidence="5">
    <location>
        <begin position="276"/>
        <end position="306"/>
    </location>
</feature>
<keyword evidence="9" id="KW-1185">Reference proteome</keyword>
<keyword evidence="1 3" id="KW-0456">Lyase</keyword>
<keyword evidence="3" id="KW-0449">Lipoprotein</keyword>